<evidence type="ECO:0000313" key="3">
    <source>
        <dbReference type="Proteomes" id="UP000242188"/>
    </source>
</evidence>
<proteinExistence type="predicted"/>
<feature type="domain" description="Aminotransferase class I/classII large" evidence="1">
    <location>
        <begin position="38"/>
        <end position="368"/>
    </location>
</feature>
<dbReference type="SUPFAM" id="SSF53383">
    <property type="entry name" value="PLP-dependent transferases"/>
    <property type="match status" value="1"/>
</dbReference>
<dbReference type="Gene3D" id="3.90.1150.10">
    <property type="entry name" value="Aspartate Aminotransferase, domain 1"/>
    <property type="match status" value="1"/>
</dbReference>
<dbReference type="GO" id="GO:0047536">
    <property type="term" value="F:2-aminoadipate transaminase activity"/>
    <property type="evidence" value="ECO:0007669"/>
    <property type="project" value="TreeGrafter"/>
</dbReference>
<dbReference type="InterPro" id="IPR015424">
    <property type="entry name" value="PyrdxlP-dep_Trfase"/>
</dbReference>
<reference evidence="2 3" key="1">
    <citation type="journal article" date="2017" name="Nat. Ecol. Evol.">
        <title>Scallop genome provides insights into evolution of bilaterian karyotype and development.</title>
        <authorList>
            <person name="Wang S."/>
            <person name="Zhang J."/>
            <person name="Jiao W."/>
            <person name="Li J."/>
            <person name="Xun X."/>
            <person name="Sun Y."/>
            <person name="Guo X."/>
            <person name="Huan P."/>
            <person name="Dong B."/>
            <person name="Zhang L."/>
            <person name="Hu X."/>
            <person name="Sun X."/>
            <person name="Wang J."/>
            <person name="Zhao C."/>
            <person name="Wang Y."/>
            <person name="Wang D."/>
            <person name="Huang X."/>
            <person name="Wang R."/>
            <person name="Lv J."/>
            <person name="Li Y."/>
            <person name="Zhang Z."/>
            <person name="Liu B."/>
            <person name="Lu W."/>
            <person name="Hui Y."/>
            <person name="Liang J."/>
            <person name="Zhou Z."/>
            <person name="Hou R."/>
            <person name="Li X."/>
            <person name="Liu Y."/>
            <person name="Li H."/>
            <person name="Ning X."/>
            <person name="Lin Y."/>
            <person name="Zhao L."/>
            <person name="Xing Q."/>
            <person name="Dou J."/>
            <person name="Li Y."/>
            <person name="Mao J."/>
            <person name="Guo H."/>
            <person name="Dou H."/>
            <person name="Li T."/>
            <person name="Mu C."/>
            <person name="Jiang W."/>
            <person name="Fu Q."/>
            <person name="Fu X."/>
            <person name="Miao Y."/>
            <person name="Liu J."/>
            <person name="Yu Q."/>
            <person name="Li R."/>
            <person name="Liao H."/>
            <person name="Li X."/>
            <person name="Kong Y."/>
            <person name="Jiang Z."/>
            <person name="Chourrout D."/>
            <person name="Li R."/>
            <person name="Bao Z."/>
        </authorList>
    </citation>
    <scope>NUCLEOTIDE SEQUENCE [LARGE SCALE GENOMIC DNA]</scope>
    <source>
        <strain evidence="2 3">PY_sf001</strain>
    </source>
</reference>
<dbReference type="InterPro" id="IPR015422">
    <property type="entry name" value="PyrdxlP-dep_Trfase_small"/>
</dbReference>
<organism evidence="2 3">
    <name type="scientific">Mizuhopecten yessoensis</name>
    <name type="common">Japanese scallop</name>
    <name type="synonym">Patinopecten yessoensis</name>
    <dbReference type="NCBI Taxonomy" id="6573"/>
    <lineage>
        <taxon>Eukaryota</taxon>
        <taxon>Metazoa</taxon>
        <taxon>Spiralia</taxon>
        <taxon>Lophotrochozoa</taxon>
        <taxon>Mollusca</taxon>
        <taxon>Bivalvia</taxon>
        <taxon>Autobranchia</taxon>
        <taxon>Pteriomorphia</taxon>
        <taxon>Pectinida</taxon>
        <taxon>Pectinoidea</taxon>
        <taxon>Pectinidae</taxon>
        <taxon>Mizuhopecten</taxon>
    </lineage>
</organism>
<dbReference type="PANTHER" id="PTHR42858:SF1">
    <property type="entry name" value="LD15494P"/>
    <property type="match status" value="1"/>
</dbReference>
<accession>A0A210QP20</accession>
<dbReference type="InterPro" id="IPR015421">
    <property type="entry name" value="PyrdxlP-dep_Trfase_major"/>
</dbReference>
<sequence length="370" mass="41820">MASKEMLDEHSFQRQAEIISFSVGAPGPFTMKGCKEIVMQSTALAMKDPEQEQFIFQYGPTQGDPVFRKDLAEFLSKEYDDHVKSDNLMVTVGATHGLHVTASILFDHNLPIFVEDPTFHLAFKILKDDLGKTVIPVPTSEDGVDLTRLEELLQENRAKAGDKATWKSPFWTMLYTMTVYGNPTGQCSSPEQCRKLINLARKYDVLLFSDDVYNLFHFGKGKQPARLLAYDKSDDPNYIGCVLSNGTFSKIFAPGIRLGWMEGHKEMVDLLACCYTSYCTGSFNHYMSLVMSAAIQLGLMTTHLNRIRGVYKTRMGLMCDALQKYLPTGFTFNRPQGGFFIWVTMPETMDAKVLQKFAKKFNVVYIDGER</sequence>
<dbReference type="OrthoDB" id="7042322at2759"/>
<gene>
    <name evidence="2" type="ORF">KP79_PYT19386</name>
</gene>
<keyword evidence="2" id="KW-0808">Transferase</keyword>
<dbReference type="GO" id="GO:0030170">
    <property type="term" value="F:pyridoxal phosphate binding"/>
    <property type="evidence" value="ECO:0007669"/>
    <property type="project" value="InterPro"/>
</dbReference>
<evidence type="ECO:0000259" key="1">
    <source>
        <dbReference type="Pfam" id="PF00155"/>
    </source>
</evidence>
<dbReference type="InterPro" id="IPR004839">
    <property type="entry name" value="Aminotransferase_I/II_large"/>
</dbReference>
<dbReference type="Gene3D" id="3.40.640.10">
    <property type="entry name" value="Type I PLP-dependent aspartate aminotransferase-like (Major domain)"/>
    <property type="match status" value="1"/>
</dbReference>
<evidence type="ECO:0000313" key="2">
    <source>
        <dbReference type="EMBL" id="OWF50461.1"/>
    </source>
</evidence>
<dbReference type="PANTHER" id="PTHR42858">
    <property type="entry name" value="AMINOTRANSFERASE"/>
    <property type="match status" value="1"/>
</dbReference>
<dbReference type="Proteomes" id="UP000242188">
    <property type="component" value="Unassembled WGS sequence"/>
</dbReference>
<keyword evidence="2" id="KW-0032">Aminotransferase</keyword>
<dbReference type="STRING" id="6573.A0A210QP20"/>
<keyword evidence="3" id="KW-1185">Reference proteome</keyword>
<dbReference type="Pfam" id="PF00155">
    <property type="entry name" value="Aminotran_1_2"/>
    <property type="match status" value="1"/>
</dbReference>
<comment type="caution">
    <text evidence="2">The sequence shown here is derived from an EMBL/GenBank/DDBJ whole genome shotgun (WGS) entry which is preliminary data.</text>
</comment>
<protein>
    <submittedName>
        <fullName evidence="2">Aminotransferase</fullName>
    </submittedName>
</protein>
<dbReference type="CDD" id="cd00609">
    <property type="entry name" value="AAT_like"/>
    <property type="match status" value="1"/>
</dbReference>
<dbReference type="EMBL" id="NEDP02002599">
    <property type="protein sequence ID" value="OWF50461.1"/>
    <property type="molecule type" value="Genomic_DNA"/>
</dbReference>
<dbReference type="AlphaFoldDB" id="A0A210QP20"/>
<name>A0A210QP20_MIZYE</name>